<dbReference type="CDD" id="cd02440">
    <property type="entry name" value="AdoMet_MTases"/>
    <property type="match status" value="1"/>
</dbReference>
<reference evidence="4" key="1">
    <citation type="submission" date="2020-10" db="EMBL/GenBank/DDBJ databases">
        <authorList>
            <person name="Gilroy R."/>
        </authorList>
    </citation>
    <scope>NUCLEOTIDE SEQUENCE</scope>
    <source>
        <strain evidence="4">ChiHile30-977</strain>
    </source>
</reference>
<evidence type="ECO:0000256" key="1">
    <source>
        <dbReference type="ARBA" id="ARBA00022603"/>
    </source>
</evidence>
<organism evidence="4 5">
    <name type="scientific">Candidatus Avichristensenella intestinipullorum</name>
    <dbReference type="NCBI Taxonomy" id="2840693"/>
    <lineage>
        <taxon>Bacteria</taxon>
        <taxon>Bacillati</taxon>
        <taxon>Bacillota</taxon>
        <taxon>Clostridia</taxon>
        <taxon>Candidatus Avichristensenella</taxon>
    </lineage>
</organism>
<dbReference type="Pfam" id="PF13649">
    <property type="entry name" value="Methyltransf_25"/>
    <property type="match status" value="1"/>
</dbReference>
<evidence type="ECO:0000259" key="3">
    <source>
        <dbReference type="Pfam" id="PF13649"/>
    </source>
</evidence>
<dbReference type="SUPFAM" id="SSF53335">
    <property type="entry name" value="S-adenosyl-L-methionine-dependent methyltransferases"/>
    <property type="match status" value="1"/>
</dbReference>
<dbReference type="GO" id="GO:0008168">
    <property type="term" value="F:methyltransferase activity"/>
    <property type="evidence" value="ECO:0007669"/>
    <property type="project" value="UniProtKB-KW"/>
</dbReference>
<keyword evidence="2" id="KW-0808">Transferase</keyword>
<name>A0A9D0YX14_9FIRM</name>
<keyword evidence="1 4" id="KW-0489">Methyltransferase</keyword>
<dbReference type="PANTHER" id="PTHR43861:SF1">
    <property type="entry name" value="TRANS-ACONITATE 2-METHYLTRANSFERASE"/>
    <property type="match status" value="1"/>
</dbReference>
<dbReference type="InterPro" id="IPR029063">
    <property type="entry name" value="SAM-dependent_MTases_sf"/>
</dbReference>
<feature type="domain" description="Methyltransferase" evidence="3">
    <location>
        <begin position="42"/>
        <end position="135"/>
    </location>
</feature>
<sequence>MMYEAFAAVYDALMDDVDYAGWAAYYLALAERSGVLPRRAADCACGTGSLTLALAARGLSMTGLDISLDMLRIAGEKARRHGVSVPFVRQDMRHLLLHRPMDAVFCACDGVNYLTRPEDVQAFFDAAFRALRPGGGLFFDVSTPYKLEHVLGDRCLGCDDEAISYLWQNHYDPRHALLQMDLTFFVRTQDGRYDRFAETHVQRAHTQEALAAQLLRAGFLNPVFYGDRTFQAPVAREERMHVAAVRPE</sequence>
<dbReference type="PANTHER" id="PTHR43861">
    <property type="entry name" value="TRANS-ACONITATE 2-METHYLTRANSFERASE-RELATED"/>
    <property type="match status" value="1"/>
</dbReference>
<dbReference type="GO" id="GO:0032259">
    <property type="term" value="P:methylation"/>
    <property type="evidence" value="ECO:0007669"/>
    <property type="project" value="UniProtKB-KW"/>
</dbReference>
<dbReference type="InterPro" id="IPR041698">
    <property type="entry name" value="Methyltransf_25"/>
</dbReference>
<accession>A0A9D0YX14</accession>
<evidence type="ECO:0000256" key="2">
    <source>
        <dbReference type="ARBA" id="ARBA00022679"/>
    </source>
</evidence>
<evidence type="ECO:0000313" key="4">
    <source>
        <dbReference type="EMBL" id="HIQ62956.1"/>
    </source>
</evidence>
<reference evidence="4" key="2">
    <citation type="journal article" date="2021" name="PeerJ">
        <title>Extensive microbial diversity within the chicken gut microbiome revealed by metagenomics and culture.</title>
        <authorList>
            <person name="Gilroy R."/>
            <person name="Ravi A."/>
            <person name="Getino M."/>
            <person name="Pursley I."/>
            <person name="Horton D.L."/>
            <person name="Alikhan N.F."/>
            <person name="Baker D."/>
            <person name="Gharbi K."/>
            <person name="Hall N."/>
            <person name="Watson M."/>
            <person name="Adriaenssens E.M."/>
            <person name="Foster-Nyarko E."/>
            <person name="Jarju S."/>
            <person name="Secka A."/>
            <person name="Antonio M."/>
            <person name="Oren A."/>
            <person name="Chaudhuri R.R."/>
            <person name="La Ragione R."/>
            <person name="Hildebrand F."/>
            <person name="Pallen M.J."/>
        </authorList>
    </citation>
    <scope>NUCLEOTIDE SEQUENCE</scope>
    <source>
        <strain evidence="4">ChiHile30-977</strain>
    </source>
</reference>
<dbReference type="EMBL" id="DVFI01000081">
    <property type="protein sequence ID" value="HIQ62956.1"/>
    <property type="molecule type" value="Genomic_DNA"/>
</dbReference>
<dbReference type="Gene3D" id="2.20.25.110">
    <property type="entry name" value="S-adenosyl-L-methionine-dependent methyltransferases"/>
    <property type="match status" value="1"/>
</dbReference>
<comment type="caution">
    <text evidence="4">The sequence shown here is derived from an EMBL/GenBank/DDBJ whole genome shotgun (WGS) entry which is preliminary data.</text>
</comment>
<evidence type="ECO:0000313" key="5">
    <source>
        <dbReference type="Proteomes" id="UP000886819"/>
    </source>
</evidence>
<proteinExistence type="predicted"/>
<dbReference type="AlphaFoldDB" id="A0A9D0YX14"/>
<dbReference type="Proteomes" id="UP000886819">
    <property type="component" value="Unassembled WGS sequence"/>
</dbReference>
<dbReference type="Gene3D" id="3.40.50.150">
    <property type="entry name" value="Vaccinia Virus protein VP39"/>
    <property type="match status" value="1"/>
</dbReference>
<protein>
    <submittedName>
        <fullName evidence="4">Class I SAM-dependent methyltransferase</fullName>
    </submittedName>
</protein>
<gene>
    <name evidence="4" type="ORF">IAA66_05145</name>
</gene>